<keyword evidence="1" id="KW-0812">Transmembrane</keyword>
<sequence length="57" mass="6920">MEIAQSCHHYLKGVTMLPNNYKRKYRFRTDTSKEKRIMNITITVTLIILFVLWYLIN</sequence>
<reference evidence="2 3" key="1">
    <citation type="submission" date="2016-10" db="EMBL/GenBank/DDBJ databases">
        <authorList>
            <person name="de Groot N.N."/>
        </authorList>
    </citation>
    <scope>NUCLEOTIDE SEQUENCE [LARGE SCALE GENOMIC DNA]</scope>
    <source>
        <strain evidence="2 3">DSM 18684</strain>
    </source>
</reference>
<feature type="transmembrane region" description="Helical" evidence="1">
    <location>
        <begin position="37"/>
        <end position="56"/>
    </location>
</feature>
<keyword evidence="1" id="KW-0472">Membrane</keyword>
<dbReference type="EMBL" id="FOPP01000003">
    <property type="protein sequence ID" value="SFG94856.1"/>
    <property type="molecule type" value="Genomic_DNA"/>
</dbReference>
<dbReference type="STRING" id="414048.SAMN04489864_103387"/>
<keyword evidence="3" id="KW-1185">Reference proteome</keyword>
<name>A0A1I2W451_9SPHI</name>
<keyword evidence="1" id="KW-1133">Transmembrane helix</keyword>
<protein>
    <submittedName>
        <fullName evidence="2">Uncharacterized protein</fullName>
    </submittedName>
</protein>
<dbReference type="Proteomes" id="UP000199666">
    <property type="component" value="Unassembled WGS sequence"/>
</dbReference>
<evidence type="ECO:0000313" key="2">
    <source>
        <dbReference type="EMBL" id="SFG94856.1"/>
    </source>
</evidence>
<evidence type="ECO:0000256" key="1">
    <source>
        <dbReference type="SAM" id="Phobius"/>
    </source>
</evidence>
<accession>A0A1I2W451</accession>
<proteinExistence type="predicted"/>
<evidence type="ECO:0000313" key="3">
    <source>
        <dbReference type="Proteomes" id="UP000199666"/>
    </source>
</evidence>
<organism evidence="2 3">
    <name type="scientific">Pedobacter insulae</name>
    <dbReference type="NCBI Taxonomy" id="414048"/>
    <lineage>
        <taxon>Bacteria</taxon>
        <taxon>Pseudomonadati</taxon>
        <taxon>Bacteroidota</taxon>
        <taxon>Sphingobacteriia</taxon>
        <taxon>Sphingobacteriales</taxon>
        <taxon>Sphingobacteriaceae</taxon>
        <taxon>Pedobacter</taxon>
    </lineage>
</organism>
<gene>
    <name evidence="2" type="ORF">SAMN04489864_103387</name>
</gene>
<dbReference type="AlphaFoldDB" id="A0A1I2W451"/>